<dbReference type="GO" id="GO:0016020">
    <property type="term" value="C:membrane"/>
    <property type="evidence" value="ECO:0007669"/>
    <property type="project" value="UniProtKB-SubCell"/>
</dbReference>
<name>A0A6B2L9S5_9EUKA</name>
<keyword evidence="4" id="KW-0187">Copper transport</keyword>
<evidence type="ECO:0000256" key="3">
    <source>
        <dbReference type="ARBA" id="ARBA00023136"/>
    </source>
</evidence>
<dbReference type="AlphaFoldDB" id="A0A6B2L9S5"/>
<dbReference type="InterPro" id="IPR007274">
    <property type="entry name" value="Cop_transporter"/>
</dbReference>
<dbReference type="PANTHER" id="PTHR12483">
    <property type="entry name" value="SOLUTE CARRIER FAMILY 31 COPPER TRANSPORTERS"/>
    <property type="match status" value="1"/>
</dbReference>
<feature type="transmembrane region" description="Helical" evidence="4">
    <location>
        <begin position="260"/>
        <end position="284"/>
    </location>
</feature>
<dbReference type="EMBL" id="GIBP01004681">
    <property type="protein sequence ID" value="NDV33650.1"/>
    <property type="molecule type" value="Transcribed_RNA"/>
</dbReference>
<keyword evidence="3 4" id="KW-0472">Membrane</keyword>
<keyword evidence="4" id="KW-0406">Ion transport</keyword>
<keyword evidence="4" id="KW-0186">Copper</keyword>
<keyword evidence="2 4" id="KW-1133">Transmembrane helix</keyword>
<comment type="subcellular location">
    <subcellularLocation>
        <location evidence="4">Membrane</location>
        <topology evidence="4">Multi-pass membrane protein</topology>
    </subcellularLocation>
</comment>
<comment type="similarity">
    <text evidence="4">Belongs to the copper transporter (Ctr) (TC 1.A.56) family. SLC31A subfamily.</text>
</comment>
<evidence type="ECO:0000256" key="1">
    <source>
        <dbReference type="ARBA" id="ARBA00022692"/>
    </source>
</evidence>
<reference evidence="5" key="1">
    <citation type="journal article" date="2020" name="J. Eukaryot. Microbiol.">
        <title>De novo Sequencing, Assembly and Annotation of the Transcriptome for the Free-Living Testate Amoeba Arcella intermedia.</title>
        <authorList>
            <person name="Ribeiro G.M."/>
            <person name="Porfirio-Sousa A.L."/>
            <person name="Maurer-Alcala X.X."/>
            <person name="Katz L.A."/>
            <person name="Lahr D.J.G."/>
        </authorList>
    </citation>
    <scope>NUCLEOTIDE SEQUENCE</scope>
</reference>
<evidence type="ECO:0000313" key="5">
    <source>
        <dbReference type="EMBL" id="NDV33650.1"/>
    </source>
</evidence>
<proteinExistence type="inferred from homology"/>
<keyword evidence="1 4" id="KW-0812">Transmembrane</keyword>
<evidence type="ECO:0000256" key="4">
    <source>
        <dbReference type="RuleBase" id="RU367022"/>
    </source>
</evidence>
<sequence>MCADMPMMIHCSLVSICEDPNQIVSGPLCSPFSLYKDLCVSMSAKGPICAPYKSMCTPNTSKVEECATPTFALPPRKTLIADILLACSMPMEGCDQCTDDMHCPSPLATYSLVCLQMPAMDGCSDLQTICRANNISSWSLCGGGGDARALPQMRMYFHTDMLDYVLFQGWVPRTVLTYAFSVLGVFAMAFFHEGLRILKTYHEVSQKNAEDEATYLKGAAHNNGYSSINSARTTRMFSKWKFSTELFAASYRAVDLTLHFMIMLVTMTFNVGLFVAVIGGYAVCNFIFGRFARPINGVVEEESCH</sequence>
<evidence type="ECO:0000256" key="2">
    <source>
        <dbReference type="ARBA" id="ARBA00022989"/>
    </source>
</evidence>
<dbReference type="Pfam" id="PF04145">
    <property type="entry name" value="Ctr"/>
    <property type="match status" value="1"/>
</dbReference>
<protein>
    <recommendedName>
        <fullName evidence="4">Copper transport protein</fullName>
    </recommendedName>
</protein>
<dbReference type="GO" id="GO:0005375">
    <property type="term" value="F:copper ion transmembrane transporter activity"/>
    <property type="evidence" value="ECO:0007669"/>
    <property type="project" value="UniProtKB-UniRule"/>
</dbReference>
<accession>A0A6B2L9S5</accession>
<feature type="transmembrane region" description="Helical" evidence="4">
    <location>
        <begin position="175"/>
        <end position="192"/>
    </location>
</feature>
<keyword evidence="4" id="KW-0813">Transport</keyword>
<organism evidence="5">
    <name type="scientific">Arcella intermedia</name>
    <dbReference type="NCBI Taxonomy" id="1963864"/>
    <lineage>
        <taxon>Eukaryota</taxon>
        <taxon>Amoebozoa</taxon>
        <taxon>Tubulinea</taxon>
        <taxon>Elardia</taxon>
        <taxon>Arcellinida</taxon>
        <taxon>Sphaerothecina</taxon>
        <taxon>Arcellidae</taxon>
        <taxon>Arcella</taxon>
    </lineage>
</organism>